<accession>S3DWA4</accession>
<evidence type="ECO:0000256" key="1">
    <source>
        <dbReference type="ARBA" id="ARBA00008324"/>
    </source>
</evidence>
<dbReference type="Proteomes" id="UP000016922">
    <property type="component" value="Unassembled WGS sequence"/>
</dbReference>
<gene>
    <name evidence="3" type="ORF">GLAREA_05559</name>
</gene>
<dbReference type="Pfam" id="PF03061">
    <property type="entry name" value="4HBT"/>
    <property type="match status" value="1"/>
</dbReference>
<evidence type="ECO:0000313" key="3">
    <source>
        <dbReference type="EMBL" id="EPE36221.1"/>
    </source>
</evidence>
<dbReference type="EMBL" id="KE145353">
    <property type="protein sequence ID" value="EPE36221.1"/>
    <property type="molecule type" value="Genomic_DNA"/>
</dbReference>
<organism evidence="3 4">
    <name type="scientific">Glarea lozoyensis (strain ATCC 20868 / MF5171)</name>
    <dbReference type="NCBI Taxonomy" id="1116229"/>
    <lineage>
        <taxon>Eukaryota</taxon>
        <taxon>Fungi</taxon>
        <taxon>Dikarya</taxon>
        <taxon>Ascomycota</taxon>
        <taxon>Pezizomycotina</taxon>
        <taxon>Leotiomycetes</taxon>
        <taxon>Helotiales</taxon>
        <taxon>Helotiaceae</taxon>
        <taxon>Glarea</taxon>
    </lineage>
</organism>
<sequence>MEEDKESRERAMKAVEAIFERYHLISASKPYPGFDTHTMNSLKLVDASSKGTVTYHLLIDPSMTNLNSVMHGGAAGVIFDMATMSALGPLSRKGYWDFLGGVTRILNLSFLRGVPVGTTVKIYSEVVQLGKTMAMIRGTMSSLDGKTIYATCEQHKVAVPTQPKHLEFKVGWDDLWDKEGVDVGREKSKL</sequence>
<dbReference type="Gene3D" id="3.10.129.10">
    <property type="entry name" value="Hotdog Thioesterase"/>
    <property type="match status" value="1"/>
</dbReference>
<dbReference type="OrthoDB" id="2831072at2759"/>
<dbReference type="OMA" id="QMAMIRG"/>
<dbReference type="GeneID" id="19464613"/>
<dbReference type="HOGENOM" id="CLU_089876_1_0_1"/>
<dbReference type="SUPFAM" id="SSF54637">
    <property type="entry name" value="Thioesterase/thiol ester dehydrase-isomerase"/>
    <property type="match status" value="1"/>
</dbReference>
<evidence type="ECO:0000313" key="4">
    <source>
        <dbReference type="Proteomes" id="UP000016922"/>
    </source>
</evidence>
<reference evidence="3 4" key="1">
    <citation type="journal article" date="2013" name="BMC Genomics">
        <title>Genomics-driven discovery of the pneumocandin biosynthetic gene cluster in the fungus Glarea lozoyensis.</title>
        <authorList>
            <person name="Chen L."/>
            <person name="Yue Q."/>
            <person name="Zhang X."/>
            <person name="Xiang M."/>
            <person name="Wang C."/>
            <person name="Li S."/>
            <person name="Che Y."/>
            <person name="Ortiz-Lopez F.J."/>
            <person name="Bills G.F."/>
            <person name="Liu X."/>
            <person name="An Z."/>
        </authorList>
    </citation>
    <scope>NUCLEOTIDE SEQUENCE [LARGE SCALE GENOMIC DNA]</scope>
    <source>
        <strain evidence="4">ATCC 20868 / MF5171</strain>
    </source>
</reference>
<dbReference type="GO" id="GO:0016853">
    <property type="term" value="F:isomerase activity"/>
    <property type="evidence" value="ECO:0007669"/>
    <property type="project" value="UniProtKB-KW"/>
</dbReference>
<dbReference type="GO" id="GO:0047617">
    <property type="term" value="F:fatty acyl-CoA hydrolase activity"/>
    <property type="evidence" value="ECO:0007669"/>
    <property type="project" value="InterPro"/>
</dbReference>
<dbReference type="eggNOG" id="ENOG502S5KJ">
    <property type="taxonomic scope" value="Eukaryota"/>
</dbReference>
<dbReference type="InterPro" id="IPR029069">
    <property type="entry name" value="HotDog_dom_sf"/>
</dbReference>
<protein>
    <submittedName>
        <fullName evidence="3">Thioesterase/thiol ester dehydrase-isomerase</fullName>
    </submittedName>
</protein>
<dbReference type="AlphaFoldDB" id="S3DWA4"/>
<dbReference type="PANTHER" id="PTHR21660">
    <property type="entry name" value="THIOESTERASE SUPERFAMILY MEMBER-RELATED"/>
    <property type="match status" value="1"/>
</dbReference>
<dbReference type="PANTHER" id="PTHR21660:SF9">
    <property type="entry name" value="THIOESTERASE DOMAIN-CONTAINING PROTEIN"/>
    <property type="match status" value="1"/>
</dbReference>
<proteinExistence type="inferred from homology"/>
<comment type="similarity">
    <text evidence="1">Belongs to the thioesterase PaaI family.</text>
</comment>
<feature type="domain" description="Thioesterase" evidence="2">
    <location>
        <begin position="68"/>
        <end position="147"/>
    </location>
</feature>
<keyword evidence="4" id="KW-1185">Reference proteome</keyword>
<dbReference type="RefSeq" id="XP_008077039.1">
    <property type="nucleotide sequence ID" value="XM_008078848.1"/>
</dbReference>
<dbReference type="KEGG" id="glz:GLAREA_05559"/>
<name>S3DWA4_GLAL2</name>
<keyword evidence="3" id="KW-0413">Isomerase</keyword>
<dbReference type="InterPro" id="IPR039298">
    <property type="entry name" value="ACOT13"/>
</dbReference>
<dbReference type="InterPro" id="IPR006683">
    <property type="entry name" value="Thioestr_dom"/>
</dbReference>
<dbReference type="CDD" id="cd03443">
    <property type="entry name" value="PaaI_thioesterase"/>
    <property type="match status" value="1"/>
</dbReference>
<evidence type="ECO:0000259" key="2">
    <source>
        <dbReference type="Pfam" id="PF03061"/>
    </source>
</evidence>